<protein>
    <recommendedName>
        <fullName evidence="3">Alpha/beta hydrolase fold-3 domain-containing protein</fullName>
    </recommendedName>
</protein>
<dbReference type="InterPro" id="IPR050466">
    <property type="entry name" value="Carboxylest/Gibb_receptor"/>
</dbReference>
<evidence type="ECO:0000256" key="2">
    <source>
        <dbReference type="SAM" id="MobiDB-lite"/>
    </source>
</evidence>
<feature type="region of interest" description="Disordered" evidence="2">
    <location>
        <begin position="32"/>
        <end position="52"/>
    </location>
</feature>
<dbReference type="AlphaFoldDB" id="A0AAV6WJD0"/>
<evidence type="ECO:0000313" key="4">
    <source>
        <dbReference type="EMBL" id="KAG8370179.1"/>
    </source>
</evidence>
<dbReference type="Gene3D" id="3.40.50.1820">
    <property type="entry name" value="alpha/beta hydrolase"/>
    <property type="match status" value="1"/>
</dbReference>
<organism evidence="4 5">
    <name type="scientific">Buddleja alternifolia</name>
    <dbReference type="NCBI Taxonomy" id="168488"/>
    <lineage>
        <taxon>Eukaryota</taxon>
        <taxon>Viridiplantae</taxon>
        <taxon>Streptophyta</taxon>
        <taxon>Embryophyta</taxon>
        <taxon>Tracheophyta</taxon>
        <taxon>Spermatophyta</taxon>
        <taxon>Magnoliopsida</taxon>
        <taxon>eudicotyledons</taxon>
        <taxon>Gunneridae</taxon>
        <taxon>Pentapetalae</taxon>
        <taxon>asterids</taxon>
        <taxon>lamiids</taxon>
        <taxon>Lamiales</taxon>
        <taxon>Scrophulariaceae</taxon>
        <taxon>Buddlejeae</taxon>
        <taxon>Buddleja</taxon>
    </lineage>
</organism>
<evidence type="ECO:0000313" key="5">
    <source>
        <dbReference type="Proteomes" id="UP000826271"/>
    </source>
</evidence>
<dbReference type="Proteomes" id="UP000826271">
    <property type="component" value="Unassembled WGS sequence"/>
</dbReference>
<dbReference type="Pfam" id="PF07859">
    <property type="entry name" value="Abhydrolase_3"/>
    <property type="match status" value="1"/>
</dbReference>
<dbReference type="GO" id="GO:0016787">
    <property type="term" value="F:hydrolase activity"/>
    <property type="evidence" value="ECO:0007669"/>
    <property type="project" value="InterPro"/>
</dbReference>
<name>A0AAV6WJD0_9LAMI</name>
<evidence type="ECO:0000259" key="3">
    <source>
        <dbReference type="Pfam" id="PF07859"/>
    </source>
</evidence>
<comment type="similarity">
    <text evidence="1">Belongs to the 'GDXG' lipolytic enzyme family.</text>
</comment>
<dbReference type="PANTHER" id="PTHR23024:SF551">
    <property type="entry name" value="2-HYDROXYISOFLAVANONE DEHYDRATASE-LIKE"/>
    <property type="match status" value="1"/>
</dbReference>
<reference evidence="4" key="1">
    <citation type="submission" date="2019-10" db="EMBL/GenBank/DDBJ databases">
        <authorList>
            <person name="Zhang R."/>
            <person name="Pan Y."/>
            <person name="Wang J."/>
            <person name="Ma R."/>
            <person name="Yu S."/>
        </authorList>
    </citation>
    <scope>NUCLEOTIDE SEQUENCE</scope>
    <source>
        <strain evidence="4">LA-IB0</strain>
        <tissue evidence="4">Leaf</tissue>
    </source>
</reference>
<dbReference type="InterPro" id="IPR029058">
    <property type="entry name" value="AB_hydrolase_fold"/>
</dbReference>
<accession>A0AAV6WJD0</accession>
<dbReference type="PANTHER" id="PTHR23024">
    <property type="entry name" value="ARYLACETAMIDE DEACETYLASE"/>
    <property type="match status" value="1"/>
</dbReference>
<sequence>MASPTTKQILTDLSPVLKLYTDGTVDRFIFSPDVPPSPQHPTAAVSSKDTATPPGRLYLPKLTNPTQKLPILLYFHGGGFCIGSPFSSLCHRYIETLSLSAKTLIISVKYRLAPEHRLPAAYDDAWTALKWVCSHVLDQTDFDKDPWIANHGDFGKIYVGGDSAGANIAHNMAIRAGSDPLPGNVKIFGTILSHPYFWGSNPIGSEPKEDIEQHMLYRMWVLAYPDAPGGIDNPMINPIADGAPMLSGLGGLKMLVCLSEKDVLRGRGVAYVEGVKRSGWKGDVAVVEVEGEDHCFHVYDTESEKAKNLIKRMASFISN</sequence>
<dbReference type="SUPFAM" id="SSF53474">
    <property type="entry name" value="alpha/beta-Hydrolases"/>
    <property type="match status" value="1"/>
</dbReference>
<keyword evidence="5" id="KW-1185">Reference proteome</keyword>
<gene>
    <name evidence="4" type="ORF">BUALT_Bualt14G0090300</name>
</gene>
<proteinExistence type="inferred from homology"/>
<feature type="domain" description="Alpha/beta hydrolase fold-3" evidence="3">
    <location>
        <begin position="72"/>
        <end position="297"/>
    </location>
</feature>
<dbReference type="InterPro" id="IPR013094">
    <property type="entry name" value="AB_hydrolase_3"/>
</dbReference>
<comment type="caution">
    <text evidence="4">The sequence shown here is derived from an EMBL/GenBank/DDBJ whole genome shotgun (WGS) entry which is preliminary data.</text>
</comment>
<dbReference type="EMBL" id="WHWC01000014">
    <property type="protein sequence ID" value="KAG8370179.1"/>
    <property type="molecule type" value="Genomic_DNA"/>
</dbReference>
<evidence type="ECO:0000256" key="1">
    <source>
        <dbReference type="ARBA" id="ARBA00010515"/>
    </source>
</evidence>